<dbReference type="InterPro" id="IPR006171">
    <property type="entry name" value="TOPRIM_dom"/>
</dbReference>
<dbReference type="SUPFAM" id="SSF56712">
    <property type="entry name" value="Prokaryotic type I DNA topoisomerase"/>
    <property type="match status" value="1"/>
</dbReference>
<feature type="domain" description="Toprim" evidence="9">
    <location>
        <begin position="2"/>
        <end position="146"/>
    </location>
</feature>
<proteinExistence type="inferred from homology"/>
<dbReference type="PANTHER" id="PTHR11390">
    <property type="entry name" value="PROKARYOTIC DNA TOPOISOMERASE"/>
    <property type="match status" value="1"/>
</dbReference>
<keyword evidence="4 7" id="KW-0799">Topoisomerase</keyword>
<dbReference type="PANTHER" id="PTHR11390:SF21">
    <property type="entry name" value="DNA TOPOISOMERASE 3-ALPHA"/>
    <property type="match status" value="1"/>
</dbReference>
<dbReference type="CDD" id="cd03362">
    <property type="entry name" value="TOPRIM_TopoIA_TopoIII"/>
    <property type="match status" value="1"/>
</dbReference>
<dbReference type="Gene3D" id="1.10.290.10">
    <property type="entry name" value="Topoisomerase I, domain 4"/>
    <property type="match status" value="1"/>
</dbReference>
<gene>
    <name evidence="11" type="ORF">CYY_000442</name>
</gene>
<dbReference type="GO" id="GO:0006265">
    <property type="term" value="P:DNA topological change"/>
    <property type="evidence" value="ECO:0007669"/>
    <property type="project" value="InterPro"/>
</dbReference>
<feature type="region of interest" description="Disordered" evidence="8">
    <location>
        <begin position="379"/>
        <end position="398"/>
    </location>
</feature>
<dbReference type="GO" id="GO:0006281">
    <property type="term" value="P:DNA repair"/>
    <property type="evidence" value="ECO:0007669"/>
    <property type="project" value="TreeGrafter"/>
</dbReference>
<comment type="similarity">
    <text evidence="2 7">Belongs to the type IA topoisomerase family.</text>
</comment>
<comment type="catalytic activity">
    <reaction evidence="1 7">
        <text>ATP-independent breakage of single-stranded DNA, followed by passage and rejoining.</text>
        <dbReference type="EC" id="5.6.2.1"/>
    </reaction>
</comment>
<evidence type="ECO:0000256" key="5">
    <source>
        <dbReference type="ARBA" id="ARBA00023125"/>
    </source>
</evidence>
<keyword evidence="6 7" id="KW-0413">Isomerase</keyword>
<feature type="compositionally biased region" description="Low complexity" evidence="8">
    <location>
        <begin position="757"/>
        <end position="776"/>
    </location>
</feature>
<dbReference type="SMART" id="SM00493">
    <property type="entry name" value="TOPRIM"/>
    <property type="match status" value="1"/>
</dbReference>
<evidence type="ECO:0000256" key="4">
    <source>
        <dbReference type="ARBA" id="ARBA00023029"/>
    </source>
</evidence>
<dbReference type="Gene3D" id="2.70.20.10">
    <property type="entry name" value="Topoisomerase I, domain 3"/>
    <property type="match status" value="1"/>
</dbReference>
<dbReference type="AlphaFoldDB" id="A0A8J4Q4P5"/>
<keyword evidence="5 7" id="KW-0238">DNA-binding</keyword>
<dbReference type="InterPro" id="IPR013826">
    <property type="entry name" value="Topo_IA_cen_sub3"/>
</dbReference>
<evidence type="ECO:0000256" key="3">
    <source>
        <dbReference type="ARBA" id="ARBA00012891"/>
    </source>
</evidence>
<accession>A0A8J4Q4P5</accession>
<evidence type="ECO:0000313" key="12">
    <source>
        <dbReference type="Proteomes" id="UP000695562"/>
    </source>
</evidence>
<dbReference type="GO" id="GO:0006310">
    <property type="term" value="P:DNA recombination"/>
    <property type="evidence" value="ECO:0007669"/>
    <property type="project" value="TreeGrafter"/>
</dbReference>
<keyword evidence="12" id="KW-1185">Reference proteome</keyword>
<dbReference type="InterPro" id="IPR003601">
    <property type="entry name" value="Topo_IA_2"/>
</dbReference>
<dbReference type="FunFam" id="1.10.290.10:FF:000001">
    <property type="entry name" value="DNA topoisomerase"/>
    <property type="match status" value="1"/>
</dbReference>
<feature type="region of interest" description="Disordered" evidence="8">
    <location>
        <begin position="757"/>
        <end position="822"/>
    </location>
</feature>
<dbReference type="Gene3D" id="1.10.460.10">
    <property type="entry name" value="Topoisomerase I, domain 2"/>
    <property type="match status" value="1"/>
</dbReference>
<dbReference type="PROSITE" id="PS50880">
    <property type="entry name" value="TOPRIM"/>
    <property type="match status" value="1"/>
</dbReference>
<dbReference type="InterPro" id="IPR013824">
    <property type="entry name" value="Topo_IA_cen_sub1"/>
</dbReference>
<dbReference type="PRINTS" id="PR00417">
    <property type="entry name" value="PRTPISMRASEI"/>
</dbReference>
<name>A0A8J4Q4P5_9MYCE</name>
<evidence type="ECO:0000256" key="6">
    <source>
        <dbReference type="ARBA" id="ARBA00023235"/>
    </source>
</evidence>
<organism evidence="11 12">
    <name type="scientific">Polysphondylium violaceum</name>
    <dbReference type="NCBI Taxonomy" id="133409"/>
    <lineage>
        <taxon>Eukaryota</taxon>
        <taxon>Amoebozoa</taxon>
        <taxon>Evosea</taxon>
        <taxon>Eumycetozoa</taxon>
        <taxon>Dictyostelia</taxon>
        <taxon>Dictyosteliales</taxon>
        <taxon>Dictyosteliaceae</taxon>
        <taxon>Polysphondylium</taxon>
    </lineage>
</organism>
<evidence type="ECO:0000256" key="1">
    <source>
        <dbReference type="ARBA" id="ARBA00000213"/>
    </source>
</evidence>
<dbReference type="GO" id="GO:0003917">
    <property type="term" value="F:DNA topoisomerase type I (single strand cut, ATP-independent) activity"/>
    <property type="evidence" value="ECO:0007669"/>
    <property type="project" value="UniProtKB-EC"/>
</dbReference>
<sequence length="822" mass="93031">MRVLNVAEKPSAANEIQSILSNRKSSKKQGKSQYNPIFEFKYKIFGQECDMVFTSVIGHLKSTDIKSPNNEWSACQPIDLFHVDIIKFVPDDKKKIEQQLKDEARRADVLILWLDCDKEGENIAFEVLDVCKSVKRTLRVWRARFSAIIPNAIKRACEDLKEPNEKDSIAVDARIEIDLRIGAAFTRFQTKYLKGKFTIDNGNNTPISYGPCQFPTLGFVVDRYLRIINFVPEEFWTITVQIEKLNPLDDKVTKVDFSWKRKRLFDYSSAFMFYEMILDRPTATVTDITKRENRFRPLPLTTIEMQKLASSKLRLSSDKTMALAEELYNKGLISYPRTETDSFEKGTDLKGLIRHQLGSNEWGRYAAKLLEGEFTEPKVGKNNDNSHPPIHPTAPGNGLDGDKKALYELIARRFLACCSQDSIFANTTVTIDIAGETFSETGSMLVRLGYLEVYKYDKRSEHSIPPFQQGETYTPSEIKLIDGKTTAPHLIKETELLSAMDRDKIGTDATMAQHIKTIQDRGYVEKIDNAFKPTILGTSLIVAYDLMGFEFSKPDLRAQIEADVAQISAGRKTKQQVLDDTINKYRNLFTLAMDNVACFDRAFSQHYDPYGSQITVAAPNFSKCGKCQAMMDLKLDGHKRILFCNSCKIVTPLPNNGEIRPSNHICPICKYQALEIQSSPDKRPYNVCPHCRLNHPAFVQDKSQPFPCFKCTFSSCPLATGSTFTNNNNNNNSNNNNNNYNSNAYKSNRVGTLQFHNNTTTTTTTSNTYNNNSNSSPAKPKRSYTRKASTPKTPSPAKYKKRPATTTSVKNGVKTYNVKKTT</sequence>
<protein>
    <recommendedName>
        <fullName evidence="3 7">DNA topoisomerase</fullName>
        <ecNumber evidence="3 7">5.6.2.1</ecNumber>
    </recommendedName>
</protein>
<evidence type="ECO:0000313" key="11">
    <source>
        <dbReference type="EMBL" id="KAF2078252.1"/>
    </source>
</evidence>
<evidence type="ECO:0000259" key="10">
    <source>
        <dbReference type="PROSITE" id="PS52039"/>
    </source>
</evidence>
<evidence type="ECO:0000256" key="7">
    <source>
        <dbReference type="RuleBase" id="RU362092"/>
    </source>
</evidence>
<evidence type="ECO:0000259" key="9">
    <source>
        <dbReference type="PROSITE" id="PS50880"/>
    </source>
</evidence>
<dbReference type="InterPro" id="IPR013497">
    <property type="entry name" value="Topo_IA_cen"/>
</dbReference>
<dbReference type="GO" id="GO:0031422">
    <property type="term" value="C:RecQ family helicase-topoisomerase III complex"/>
    <property type="evidence" value="ECO:0007669"/>
    <property type="project" value="TreeGrafter"/>
</dbReference>
<evidence type="ECO:0000256" key="8">
    <source>
        <dbReference type="SAM" id="MobiDB-lite"/>
    </source>
</evidence>
<reference evidence="11" key="1">
    <citation type="submission" date="2020-01" db="EMBL/GenBank/DDBJ databases">
        <title>Development of genomics and gene disruption for Polysphondylium violaceum indicates a role for the polyketide synthase stlB in stalk morphogenesis.</title>
        <authorList>
            <person name="Narita B."/>
            <person name="Kawabe Y."/>
            <person name="Kin K."/>
            <person name="Saito T."/>
            <person name="Gibbs R."/>
            <person name="Kuspa A."/>
            <person name="Muzny D."/>
            <person name="Queller D."/>
            <person name="Richards S."/>
            <person name="Strassman J."/>
            <person name="Sucgang R."/>
            <person name="Worley K."/>
            <person name="Schaap P."/>
        </authorList>
    </citation>
    <scope>NUCLEOTIDE SEQUENCE</scope>
    <source>
        <strain evidence="11">QSvi11</strain>
    </source>
</reference>
<feature type="domain" description="Topo IA-type catalytic" evidence="10">
    <location>
        <begin position="164"/>
        <end position="589"/>
    </location>
</feature>
<dbReference type="Pfam" id="PF01131">
    <property type="entry name" value="Topoisom_bac"/>
    <property type="match status" value="1"/>
</dbReference>
<dbReference type="InterPro" id="IPR000380">
    <property type="entry name" value="Topo_IA"/>
</dbReference>
<dbReference type="InterPro" id="IPR034144">
    <property type="entry name" value="TOPRIM_TopoIII"/>
</dbReference>
<evidence type="ECO:0000256" key="2">
    <source>
        <dbReference type="ARBA" id="ARBA00009446"/>
    </source>
</evidence>
<dbReference type="EMBL" id="AJWJ01000008">
    <property type="protein sequence ID" value="KAF2078252.1"/>
    <property type="molecule type" value="Genomic_DNA"/>
</dbReference>
<dbReference type="Gene3D" id="3.40.50.140">
    <property type="match status" value="1"/>
</dbReference>
<dbReference type="GO" id="GO:0003677">
    <property type="term" value="F:DNA binding"/>
    <property type="evidence" value="ECO:0007669"/>
    <property type="project" value="UniProtKB-KW"/>
</dbReference>
<comment type="function">
    <text evidence="7">Introduces a single-strand break via transesterification at a target site in duplex DNA. Releases the supercoiling and torsional tension of DNA introduced during the DNA replication and transcription by transiently cleaving and rejoining one strand of the DNA duplex. The scissile phosphodiester is attacked by the catalytic tyrosine of the enzyme, resulting in the formation of a DNA-(5'-phosphotyrosyl)-enzyme intermediate and the expulsion of a 3'-OH DNA strand.</text>
</comment>
<dbReference type="OrthoDB" id="430051at2759"/>
<dbReference type="SMART" id="SM00437">
    <property type="entry name" value="TOP1Ac"/>
    <property type="match status" value="1"/>
</dbReference>
<dbReference type="PROSITE" id="PS52039">
    <property type="entry name" value="TOPO_IA_2"/>
    <property type="match status" value="1"/>
</dbReference>
<comment type="caution">
    <text evidence="11">The sequence shown here is derived from an EMBL/GenBank/DDBJ whole genome shotgun (WGS) entry which is preliminary data.</text>
</comment>
<dbReference type="InterPro" id="IPR013825">
    <property type="entry name" value="Topo_IA_cen_sub2"/>
</dbReference>
<dbReference type="CDD" id="cd00186">
    <property type="entry name" value="TOP1Ac"/>
    <property type="match status" value="1"/>
</dbReference>
<dbReference type="InterPro" id="IPR003602">
    <property type="entry name" value="Topo_IA_DNA-bd_dom"/>
</dbReference>
<dbReference type="Pfam" id="PF01751">
    <property type="entry name" value="Toprim"/>
    <property type="match status" value="1"/>
</dbReference>
<dbReference type="Proteomes" id="UP000695562">
    <property type="component" value="Unassembled WGS sequence"/>
</dbReference>
<dbReference type="GO" id="GO:0005634">
    <property type="term" value="C:nucleus"/>
    <property type="evidence" value="ECO:0007669"/>
    <property type="project" value="TreeGrafter"/>
</dbReference>
<dbReference type="InterPro" id="IPR023405">
    <property type="entry name" value="Topo_IA_core_domain"/>
</dbReference>
<dbReference type="SMART" id="SM00436">
    <property type="entry name" value="TOP1Bc"/>
    <property type="match status" value="1"/>
</dbReference>
<dbReference type="FunFam" id="3.40.50.140:FF:000003">
    <property type="entry name" value="DNA topoisomerase"/>
    <property type="match status" value="1"/>
</dbReference>
<dbReference type="EC" id="5.6.2.1" evidence="3 7"/>